<gene>
    <name evidence="3" type="ORF">M0654_06030</name>
</gene>
<dbReference type="RefSeq" id="WP_248682259.1">
    <property type="nucleotide sequence ID" value="NZ_JALPRY010000007.1"/>
</dbReference>
<organism evidence="3 4">
    <name type="scientific">Neorhizobium turbinariae</name>
    <dbReference type="NCBI Taxonomy" id="2937795"/>
    <lineage>
        <taxon>Bacteria</taxon>
        <taxon>Pseudomonadati</taxon>
        <taxon>Pseudomonadota</taxon>
        <taxon>Alphaproteobacteria</taxon>
        <taxon>Hyphomicrobiales</taxon>
        <taxon>Rhizobiaceae</taxon>
        <taxon>Rhizobium/Agrobacterium group</taxon>
        <taxon>Neorhizobium</taxon>
    </lineage>
</organism>
<dbReference type="Gene3D" id="3.30.465.10">
    <property type="match status" value="1"/>
</dbReference>
<evidence type="ECO:0000313" key="3">
    <source>
        <dbReference type="EMBL" id="MCK8779541.1"/>
    </source>
</evidence>
<keyword evidence="1" id="KW-0274">FAD</keyword>
<dbReference type="SUPFAM" id="SSF56176">
    <property type="entry name" value="FAD-binding/transporter-associated domain-like"/>
    <property type="match status" value="1"/>
</dbReference>
<dbReference type="EMBL" id="JALPRY010000007">
    <property type="protein sequence ID" value="MCK8779541.1"/>
    <property type="molecule type" value="Genomic_DNA"/>
</dbReference>
<protein>
    <submittedName>
        <fullName evidence="3">FAD-binding oxidoreductase</fullName>
    </submittedName>
</protein>
<name>A0ABT0INU2_9HYPH</name>
<evidence type="ECO:0000256" key="1">
    <source>
        <dbReference type="ARBA" id="ARBA00022827"/>
    </source>
</evidence>
<dbReference type="PROSITE" id="PS51387">
    <property type="entry name" value="FAD_PCMH"/>
    <property type="match status" value="1"/>
</dbReference>
<dbReference type="Pfam" id="PF01565">
    <property type="entry name" value="FAD_binding_4"/>
    <property type="match status" value="1"/>
</dbReference>
<proteinExistence type="predicted"/>
<dbReference type="Proteomes" id="UP001202827">
    <property type="component" value="Unassembled WGS sequence"/>
</dbReference>
<dbReference type="PANTHER" id="PTHR43762:SF1">
    <property type="entry name" value="D-ARABINONO-1,4-LACTONE OXIDASE"/>
    <property type="match status" value="1"/>
</dbReference>
<accession>A0ABT0INU2</accession>
<reference evidence="3 4" key="1">
    <citation type="submission" date="2022-04" db="EMBL/GenBank/DDBJ databases">
        <title>Rhizobium coralii sp. nov., isolated from coral Turbinaria peltata.</title>
        <authorList>
            <person name="Sun H."/>
        </authorList>
    </citation>
    <scope>NUCLEOTIDE SEQUENCE [LARGE SCALE GENOMIC DNA]</scope>
    <source>
        <strain evidence="3 4">NTR19</strain>
    </source>
</reference>
<comment type="caution">
    <text evidence="3">The sequence shown here is derived from an EMBL/GenBank/DDBJ whole genome shotgun (WGS) entry which is preliminary data.</text>
</comment>
<dbReference type="PANTHER" id="PTHR43762">
    <property type="entry name" value="L-GULONOLACTONE OXIDASE"/>
    <property type="match status" value="1"/>
</dbReference>
<dbReference type="InterPro" id="IPR036318">
    <property type="entry name" value="FAD-bd_PCMH-like_sf"/>
</dbReference>
<keyword evidence="4" id="KW-1185">Reference proteome</keyword>
<dbReference type="InterPro" id="IPR006094">
    <property type="entry name" value="Oxid_FAD_bind_N"/>
</dbReference>
<dbReference type="InterPro" id="IPR010031">
    <property type="entry name" value="FAD_lactone_oxidase-like"/>
</dbReference>
<dbReference type="InterPro" id="IPR016166">
    <property type="entry name" value="FAD-bd_PCMH"/>
</dbReference>
<evidence type="ECO:0000259" key="2">
    <source>
        <dbReference type="PROSITE" id="PS51387"/>
    </source>
</evidence>
<evidence type="ECO:0000313" key="4">
    <source>
        <dbReference type="Proteomes" id="UP001202827"/>
    </source>
</evidence>
<sequence>MSGTFESFGRIRRHKRRGVDPNSAMEALRVGRCEPAGLLAFGNGRSYGDSCHNDAGSLIAMQRGAQIHAFDPTTGIVDADAGVTLAELIEYAAPYGFFAPVTPGTRFVTLGGAVANDVHGKNHHKRGTFGCHVESFELLRSDGKTHHCTVTQNPHLYAATIGGMGLTGVILRLRLKLTKVSSLDIEQRVTPFANLSEYFDLAEAADEENEFAVAWVDQLATGRFEGRGVLMTGNHADNGNFSAKRSRLPLRVPFDLPFSALNRTTLGLFNSAYFNVNKRKTAPHLTNYQSFFYPLDSIEHWNRLYGPAGLYQHQCIIPSDAARSVIPAMLAASRDAGHASFLTVLKRFGHVRSPGLMSFPQPGYTLTMDFPNQGEATLRLLDRLDRMTVDAGGRINPYKDQRMSPAAFEAGFPEWRQLERLRDPAFVSDFWRRTALALGADAAAPMAQYARGHA</sequence>
<feature type="domain" description="FAD-binding PCMH-type" evidence="2">
    <location>
        <begin position="11"/>
        <end position="180"/>
    </location>
</feature>
<keyword evidence="1" id="KW-0285">Flavoprotein</keyword>
<dbReference type="InterPro" id="IPR016169">
    <property type="entry name" value="FAD-bd_PCMH_sub2"/>
</dbReference>